<dbReference type="InterPro" id="IPR050680">
    <property type="entry name" value="YpeA/RimI_acetyltransf"/>
</dbReference>
<evidence type="ECO:0000313" key="4">
    <source>
        <dbReference type="EMBL" id="EAQ97413.1"/>
    </source>
</evidence>
<dbReference type="AlphaFoldDB" id="A4A8M1"/>
<dbReference type="PANTHER" id="PTHR43420">
    <property type="entry name" value="ACETYLTRANSFERASE"/>
    <property type="match status" value="1"/>
</dbReference>
<keyword evidence="2" id="KW-0012">Acyltransferase</keyword>
<sequence length="161" mass="17978">MLIREAKINDFQCILRINASEEDKTSRIDIARITQLHSWSEYHRVAVVGDQVIGFLLVMSDASDYDGANFRWFVDRHSNFLYVDRIVIDPAHAGSGVGSALYGDLIDFAKRRGDVVLCCEINVSPPNPASHAFHARFGFREVGRSSETGAAKVVSYQMAEL</sequence>
<dbReference type="CDD" id="cd04301">
    <property type="entry name" value="NAT_SF"/>
    <property type="match status" value="1"/>
</dbReference>
<dbReference type="PROSITE" id="PS51186">
    <property type="entry name" value="GNAT"/>
    <property type="match status" value="1"/>
</dbReference>
<comment type="caution">
    <text evidence="4">The sequence shown here is derived from an EMBL/GenBank/DDBJ whole genome shotgun (WGS) entry which is preliminary data.</text>
</comment>
<dbReference type="eggNOG" id="COG3818">
    <property type="taxonomic scope" value="Bacteria"/>
</dbReference>
<dbReference type="OrthoDB" id="6182349at2"/>
<dbReference type="PIRSF" id="PIRSF028520">
    <property type="entry name" value="UCP028520"/>
    <property type="match status" value="1"/>
</dbReference>
<dbReference type="RefSeq" id="WP_008293186.1">
    <property type="nucleotide sequence ID" value="NZ_CM002299.1"/>
</dbReference>
<keyword evidence="1 4" id="KW-0808">Transferase</keyword>
<keyword evidence="5" id="KW-1185">Reference proteome</keyword>
<reference evidence="4 5" key="1">
    <citation type="journal article" date="2007" name="Proc. Natl. Acad. Sci. U.S.A.">
        <title>Characterization of a marine gammaproteobacterium capable of aerobic anoxygenic photosynthesis.</title>
        <authorList>
            <person name="Fuchs B.M."/>
            <person name="Spring S."/>
            <person name="Teeling H."/>
            <person name="Quast C."/>
            <person name="Wulf J."/>
            <person name="Schattenhofer M."/>
            <person name="Yan S."/>
            <person name="Ferriera S."/>
            <person name="Johnson J."/>
            <person name="Glockner F.O."/>
            <person name="Amann R."/>
        </authorList>
    </citation>
    <scope>NUCLEOTIDE SEQUENCE [LARGE SCALE GENOMIC DNA]</scope>
    <source>
        <strain evidence="4">KT71</strain>
    </source>
</reference>
<evidence type="ECO:0000259" key="3">
    <source>
        <dbReference type="PROSITE" id="PS51186"/>
    </source>
</evidence>
<dbReference type="GO" id="GO:0016747">
    <property type="term" value="F:acyltransferase activity, transferring groups other than amino-acyl groups"/>
    <property type="evidence" value="ECO:0007669"/>
    <property type="project" value="InterPro"/>
</dbReference>
<name>A4A8M1_9GAMM</name>
<accession>A4A8M1</accession>
<evidence type="ECO:0000256" key="1">
    <source>
        <dbReference type="ARBA" id="ARBA00022679"/>
    </source>
</evidence>
<dbReference type="STRING" id="314285.KT71_03870"/>
<dbReference type="EMBL" id="AAOA02000002">
    <property type="protein sequence ID" value="EAQ97413.1"/>
    <property type="molecule type" value="Genomic_DNA"/>
</dbReference>
<dbReference type="SUPFAM" id="SSF55729">
    <property type="entry name" value="Acyl-CoA N-acyltransferases (Nat)"/>
    <property type="match status" value="1"/>
</dbReference>
<reference evidence="4 5" key="2">
    <citation type="journal article" date="2009" name="PLoS ONE">
        <title>The photosynthetic apparatus and its regulation in the aerobic gammaproteobacterium Congregibacter litoralis gen. nov., sp. nov.</title>
        <authorList>
            <person name="Spring S."/>
            <person name="Lunsdorf H."/>
            <person name="Fuchs B.M."/>
            <person name="Tindall B.J."/>
        </authorList>
    </citation>
    <scope>NUCLEOTIDE SEQUENCE [LARGE SCALE GENOMIC DNA]</scope>
    <source>
        <strain evidence="4">KT71</strain>
    </source>
</reference>
<dbReference type="Gene3D" id="3.40.630.30">
    <property type="match status" value="1"/>
</dbReference>
<dbReference type="InterPro" id="IPR016181">
    <property type="entry name" value="Acyl_CoA_acyltransferase"/>
</dbReference>
<dbReference type="HOGENOM" id="CLU_106328_0_0_6"/>
<evidence type="ECO:0000313" key="5">
    <source>
        <dbReference type="Proteomes" id="UP000019205"/>
    </source>
</evidence>
<feature type="domain" description="N-acetyltransferase" evidence="3">
    <location>
        <begin position="1"/>
        <end position="161"/>
    </location>
</feature>
<dbReference type="InterPro" id="IPR000182">
    <property type="entry name" value="GNAT_dom"/>
</dbReference>
<gene>
    <name evidence="4" type="ORF">KT71_03870</name>
</gene>
<protein>
    <submittedName>
        <fullName evidence="4">Putative acetyltransferase, GNAT superfamily</fullName>
    </submittedName>
</protein>
<proteinExistence type="predicted"/>
<evidence type="ECO:0000256" key="2">
    <source>
        <dbReference type="ARBA" id="ARBA00023315"/>
    </source>
</evidence>
<dbReference type="Proteomes" id="UP000019205">
    <property type="component" value="Chromosome"/>
</dbReference>
<dbReference type="InterPro" id="IPR016890">
    <property type="entry name" value="UCP028520"/>
</dbReference>
<dbReference type="Pfam" id="PF00583">
    <property type="entry name" value="Acetyltransf_1"/>
    <property type="match status" value="1"/>
</dbReference>
<organism evidence="4 5">
    <name type="scientific">Congregibacter litoralis KT71</name>
    <dbReference type="NCBI Taxonomy" id="314285"/>
    <lineage>
        <taxon>Bacteria</taxon>
        <taxon>Pseudomonadati</taxon>
        <taxon>Pseudomonadota</taxon>
        <taxon>Gammaproteobacteria</taxon>
        <taxon>Cellvibrionales</taxon>
        <taxon>Halieaceae</taxon>
        <taxon>Congregibacter</taxon>
    </lineage>
</organism>